<dbReference type="InterPro" id="IPR014718">
    <property type="entry name" value="GH-type_carb-bd"/>
</dbReference>
<evidence type="ECO:0000313" key="8">
    <source>
        <dbReference type="Proteomes" id="UP000254387"/>
    </source>
</evidence>
<evidence type="ECO:0000256" key="3">
    <source>
        <dbReference type="ARBA" id="ARBA00022801"/>
    </source>
</evidence>
<dbReference type="GO" id="GO:0009341">
    <property type="term" value="C:beta-galactosidase complex"/>
    <property type="evidence" value="ECO:0007669"/>
    <property type="project" value="InterPro"/>
</dbReference>
<proteinExistence type="predicted"/>
<keyword evidence="3 7" id="KW-0378">Hydrolase</keyword>
<feature type="region of interest" description="Disordered" evidence="5">
    <location>
        <begin position="136"/>
        <end position="171"/>
    </location>
</feature>
<dbReference type="InterPro" id="IPR011013">
    <property type="entry name" value="Gal_mutarotase_sf_dom"/>
</dbReference>
<evidence type="ECO:0000256" key="1">
    <source>
        <dbReference type="ARBA" id="ARBA00001412"/>
    </source>
</evidence>
<dbReference type="GO" id="GO:0030246">
    <property type="term" value="F:carbohydrate binding"/>
    <property type="evidence" value="ECO:0007669"/>
    <property type="project" value="InterPro"/>
</dbReference>
<dbReference type="GO" id="GO:0004565">
    <property type="term" value="F:beta-galactosidase activity"/>
    <property type="evidence" value="ECO:0007669"/>
    <property type="project" value="UniProtKB-EC"/>
</dbReference>
<dbReference type="PANTHER" id="PTHR46323:SF2">
    <property type="entry name" value="BETA-GALACTOSIDASE"/>
    <property type="match status" value="1"/>
</dbReference>
<evidence type="ECO:0000259" key="6">
    <source>
        <dbReference type="SMART" id="SM01038"/>
    </source>
</evidence>
<dbReference type="PANTHER" id="PTHR46323">
    <property type="entry name" value="BETA-GALACTOSIDASE"/>
    <property type="match status" value="1"/>
</dbReference>
<keyword evidence="4 7" id="KW-0326">Glycosidase</keyword>
<dbReference type="InterPro" id="IPR050347">
    <property type="entry name" value="Bact_Beta-galactosidase"/>
</dbReference>
<evidence type="ECO:0000256" key="2">
    <source>
        <dbReference type="ARBA" id="ARBA00012756"/>
    </source>
</evidence>
<dbReference type="EC" id="3.2.1.23" evidence="2"/>
<reference evidence="7 8" key="1">
    <citation type="submission" date="2018-06" db="EMBL/GenBank/DDBJ databases">
        <authorList>
            <consortium name="Pathogen Informatics"/>
            <person name="Doyle S."/>
        </authorList>
    </citation>
    <scope>NUCLEOTIDE SEQUENCE [LARGE SCALE GENOMIC DNA]</scope>
    <source>
        <strain evidence="7 8">NCTC5053</strain>
    </source>
</reference>
<comment type="catalytic activity">
    <reaction evidence="1">
        <text>Hydrolysis of terminal non-reducing beta-D-galactose residues in beta-D-galactosides.</text>
        <dbReference type="EC" id="3.2.1.23"/>
    </reaction>
</comment>
<evidence type="ECO:0000256" key="4">
    <source>
        <dbReference type="ARBA" id="ARBA00023295"/>
    </source>
</evidence>
<gene>
    <name evidence="7" type="primary">lacZ_1</name>
    <name evidence="7" type="ORF">NCTC5053_00762</name>
</gene>
<dbReference type="InterPro" id="IPR004199">
    <property type="entry name" value="B-gal_small/dom_5"/>
</dbReference>
<dbReference type="GO" id="GO:0005990">
    <property type="term" value="P:lactose catabolic process"/>
    <property type="evidence" value="ECO:0007669"/>
    <property type="project" value="TreeGrafter"/>
</dbReference>
<dbReference type="EMBL" id="UGMN01000004">
    <property type="protein sequence ID" value="STU84990.1"/>
    <property type="molecule type" value="Genomic_DNA"/>
</dbReference>
<organism evidence="7 8">
    <name type="scientific">Klebsiella pneumoniae</name>
    <dbReference type="NCBI Taxonomy" id="573"/>
    <lineage>
        <taxon>Bacteria</taxon>
        <taxon>Pseudomonadati</taxon>
        <taxon>Pseudomonadota</taxon>
        <taxon>Gammaproteobacteria</taxon>
        <taxon>Enterobacterales</taxon>
        <taxon>Enterobacteriaceae</taxon>
        <taxon>Klebsiella/Raoultella group</taxon>
        <taxon>Klebsiella</taxon>
        <taxon>Klebsiella pneumoniae complex</taxon>
    </lineage>
</organism>
<feature type="compositionally biased region" description="Basic and acidic residues" evidence="5">
    <location>
        <begin position="136"/>
        <end position="148"/>
    </location>
</feature>
<sequence length="171" mass="19372">MRSALANETLVDCRWHYLRGEEVVIVSHWRMHFTADGTLRLAVDGERAETLPPLPRVGLHFQVADQQAPVSWLGLGPHENYPDRRSSACFARWEQPLAAMTTPYIFPTENGLRCDTQALDWGALAHQRSFPLLRSAMEHPSADGDRPLAQDAGRRRRVDHPRRPAYGGGRR</sequence>
<dbReference type="SUPFAM" id="SSF74650">
    <property type="entry name" value="Galactose mutarotase-like"/>
    <property type="match status" value="1"/>
</dbReference>
<dbReference type="Gene3D" id="2.70.98.10">
    <property type="match status" value="1"/>
</dbReference>
<name>A0A377ZTZ2_KLEPN</name>
<protein>
    <recommendedName>
        <fullName evidence="2">beta-galactosidase</fullName>
        <ecNumber evidence="2">3.2.1.23</ecNumber>
    </recommendedName>
</protein>
<dbReference type="SMART" id="SM01038">
    <property type="entry name" value="Bgal_small_N"/>
    <property type="match status" value="1"/>
</dbReference>
<evidence type="ECO:0000313" key="7">
    <source>
        <dbReference type="EMBL" id="STU84990.1"/>
    </source>
</evidence>
<evidence type="ECO:0000256" key="5">
    <source>
        <dbReference type="SAM" id="MobiDB-lite"/>
    </source>
</evidence>
<dbReference type="Pfam" id="PF02929">
    <property type="entry name" value="Bgal_small_N"/>
    <property type="match status" value="1"/>
</dbReference>
<accession>A0A377ZTZ2</accession>
<dbReference type="AlphaFoldDB" id="A0A377ZTZ2"/>
<feature type="domain" description="Beta galactosidase small chain/" evidence="6">
    <location>
        <begin position="1"/>
        <end position="157"/>
    </location>
</feature>
<dbReference type="Proteomes" id="UP000254387">
    <property type="component" value="Unassembled WGS sequence"/>
</dbReference>